<dbReference type="EMBL" id="CAJFCW020000006">
    <property type="protein sequence ID" value="CAG9124031.1"/>
    <property type="molecule type" value="Genomic_DNA"/>
</dbReference>
<evidence type="ECO:0000313" key="12">
    <source>
        <dbReference type="EMBL" id="CAD5228040.1"/>
    </source>
</evidence>
<evidence type="ECO:0000256" key="5">
    <source>
        <dbReference type="ARBA" id="ARBA00025719"/>
    </source>
</evidence>
<dbReference type="SUPFAM" id="SSF52833">
    <property type="entry name" value="Thioredoxin-like"/>
    <property type="match status" value="1"/>
</dbReference>
<accession>A0A811LEZ1</accession>
<evidence type="ECO:0000256" key="6">
    <source>
        <dbReference type="ARBA" id="ARBA00026176"/>
    </source>
</evidence>
<proteinExistence type="inferred from homology"/>
<dbReference type="Pfam" id="PF00578">
    <property type="entry name" value="AhpC-TSA"/>
    <property type="match status" value="1"/>
</dbReference>
<evidence type="ECO:0000256" key="3">
    <source>
        <dbReference type="ARBA" id="ARBA00023002"/>
    </source>
</evidence>
<dbReference type="InterPro" id="IPR024706">
    <property type="entry name" value="Peroxiredoxin_AhpC-typ"/>
</dbReference>
<dbReference type="Pfam" id="PF10417">
    <property type="entry name" value="1-cysPrx_C"/>
    <property type="match status" value="1"/>
</dbReference>
<dbReference type="InterPro" id="IPR045020">
    <property type="entry name" value="PRX_1cys"/>
</dbReference>
<dbReference type="InterPro" id="IPR036249">
    <property type="entry name" value="Thioredoxin-like_sf"/>
</dbReference>
<dbReference type="FunFam" id="3.30.1020.10:FF:000001">
    <property type="entry name" value="1-Cys peroxiredoxin"/>
    <property type="match status" value="1"/>
</dbReference>
<dbReference type="GO" id="GO:0005739">
    <property type="term" value="C:mitochondrion"/>
    <property type="evidence" value="ECO:0007669"/>
    <property type="project" value="TreeGrafter"/>
</dbReference>
<dbReference type="GO" id="GO:0005829">
    <property type="term" value="C:cytosol"/>
    <property type="evidence" value="ECO:0007669"/>
    <property type="project" value="TreeGrafter"/>
</dbReference>
<dbReference type="EMBL" id="CAJFDH010000006">
    <property type="protein sequence ID" value="CAD5228040.1"/>
    <property type="molecule type" value="Genomic_DNA"/>
</dbReference>
<dbReference type="PROSITE" id="PS51352">
    <property type="entry name" value="THIOREDOXIN_2"/>
    <property type="match status" value="1"/>
</dbReference>
<dbReference type="Proteomes" id="UP000614601">
    <property type="component" value="Unassembled WGS sequence"/>
</dbReference>
<dbReference type="AlphaFoldDB" id="A0A811LEZ1"/>
<evidence type="ECO:0000256" key="9">
    <source>
        <dbReference type="PIRNR" id="PIRNR000239"/>
    </source>
</evidence>
<protein>
    <recommendedName>
        <fullName evidence="6">1-Cys peroxiredoxin</fullName>
    </recommendedName>
</protein>
<comment type="function">
    <text evidence="7">Thiol-specific peroxidase that catalyzes the reduction of hydrogen peroxide and organic hydroperoxides to water and alcohols, respectively. Plays a role in cell protection against oxidative stress by detoxifying peroxides.</text>
</comment>
<evidence type="ECO:0000256" key="4">
    <source>
        <dbReference type="ARBA" id="ARBA00023284"/>
    </source>
</evidence>
<dbReference type="InterPro" id="IPR019479">
    <property type="entry name" value="Peroxiredoxin_C"/>
</dbReference>
<keyword evidence="4 9" id="KW-0676">Redox-active center</keyword>
<gene>
    <name evidence="12" type="ORF">BOKJ2_LOCUS12479</name>
</gene>
<dbReference type="Gene3D" id="3.30.1020.10">
    <property type="entry name" value="Antioxidant, Horf6, Chain A, domain2"/>
    <property type="match status" value="1"/>
</dbReference>
<evidence type="ECO:0000256" key="7">
    <source>
        <dbReference type="ARBA" id="ARBA00037420"/>
    </source>
</evidence>
<keyword evidence="3 9" id="KW-0560">Oxidoreductase</keyword>
<dbReference type="PANTHER" id="PTHR43503">
    <property type="entry name" value="MCG48959-RELATED"/>
    <property type="match status" value="1"/>
</dbReference>
<dbReference type="OrthoDB" id="2996783at2759"/>
<evidence type="ECO:0000256" key="10">
    <source>
        <dbReference type="PIRSR" id="PIRSR000239-1"/>
    </source>
</evidence>
<comment type="caution">
    <text evidence="12">The sequence shown here is derived from an EMBL/GenBank/DDBJ whole genome shotgun (WGS) entry which is preliminary data.</text>
</comment>
<sequence>MSVRLGKPFPEFSCETSLGFISSFHEWIGDNWAILFSHPADFTPVCTTELARVAQLAPEFARRNTKLIAVSVDSAESHRHWIKDIVSFGNIAADGDIVKKIEEEKFPYPIIDDSKRKLIDLLGMEDPDELNRSGMPLAARAVFIIGPDRKLKLSLLYPATTGRNFDEILRALSSLQLTAAHPVATPADWHPGDACMVVPSLDNEAAQQRFGDIRGLAVPSGRNYLRMVNLKPS</sequence>
<dbReference type="InterPro" id="IPR013766">
    <property type="entry name" value="Thioredoxin_domain"/>
</dbReference>
<dbReference type="PIRSF" id="PIRSF000239">
    <property type="entry name" value="AHPC"/>
    <property type="match status" value="1"/>
</dbReference>
<evidence type="ECO:0000313" key="13">
    <source>
        <dbReference type="Proteomes" id="UP000614601"/>
    </source>
</evidence>
<dbReference type="GO" id="GO:0051920">
    <property type="term" value="F:peroxiredoxin activity"/>
    <property type="evidence" value="ECO:0007669"/>
    <property type="project" value="InterPro"/>
</dbReference>
<feature type="domain" description="Thioredoxin" evidence="11">
    <location>
        <begin position="3"/>
        <end position="177"/>
    </location>
</feature>
<dbReference type="PANTHER" id="PTHR43503:SF4">
    <property type="entry name" value="PEROXIREDOXIN-6"/>
    <property type="match status" value="1"/>
</dbReference>
<name>A0A811LEZ1_9BILA</name>
<keyword evidence="13" id="KW-1185">Reference proteome</keyword>
<evidence type="ECO:0000256" key="1">
    <source>
        <dbReference type="ARBA" id="ARBA00022559"/>
    </source>
</evidence>
<evidence type="ECO:0000256" key="2">
    <source>
        <dbReference type="ARBA" id="ARBA00022862"/>
    </source>
</evidence>
<dbReference type="CDD" id="cd03016">
    <property type="entry name" value="PRX_1cys"/>
    <property type="match status" value="1"/>
</dbReference>
<organism evidence="12 13">
    <name type="scientific">Bursaphelenchus okinawaensis</name>
    <dbReference type="NCBI Taxonomy" id="465554"/>
    <lineage>
        <taxon>Eukaryota</taxon>
        <taxon>Metazoa</taxon>
        <taxon>Ecdysozoa</taxon>
        <taxon>Nematoda</taxon>
        <taxon>Chromadorea</taxon>
        <taxon>Rhabditida</taxon>
        <taxon>Tylenchina</taxon>
        <taxon>Tylenchomorpha</taxon>
        <taxon>Aphelenchoidea</taxon>
        <taxon>Aphelenchoididae</taxon>
        <taxon>Bursaphelenchus</taxon>
    </lineage>
</organism>
<dbReference type="InterPro" id="IPR000866">
    <property type="entry name" value="AhpC/TSA"/>
</dbReference>
<evidence type="ECO:0000256" key="8">
    <source>
        <dbReference type="ARBA" id="ARBA00051132"/>
    </source>
</evidence>
<feature type="active site" description="Cysteine sulfenic acid (-SOH) intermediate; for peroxidase activity" evidence="10">
    <location>
        <position position="46"/>
    </location>
</feature>
<comment type="similarity">
    <text evidence="5">Belongs to the peroxiredoxin family. Prx6 subfamily.</text>
</comment>
<dbReference type="Proteomes" id="UP000783686">
    <property type="component" value="Unassembled WGS sequence"/>
</dbReference>
<dbReference type="Gene3D" id="3.40.30.10">
    <property type="entry name" value="Glutaredoxin"/>
    <property type="match status" value="1"/>
</dbReference>
<evidence type="ECO:0000259" key="11">
    <source>
        <dbReference type="PROSITE" id="PS51352"/>
    </source>
</evidence>
<dbReference type="FunFam" id="3.40.30.10:FF:000011">
    <property type="entry name" value="Peroxiredoxin PRX1"/>
    <property type="match status" value="1"/>
</dbReference>
<comment type="catalytic activity">
    <reaction evidence="8">
        <text>a hydroperoxide + [protein]-dithiol = [protein]-disulfide + an alcohol + H2O</text>
        <dbReference type="Rhea" id="RHEA:10008"/>
        <dbReference type="Rhea" id="RHEA-COMP:10593"/>
        <dbReference type="Rhea" id="RHEA-COMP:10594"/>
        <dbReference type="ChEBI" id="CHEBI:15377"/>
        <dbReference type="ChEBI" id="CHEBI:29950"/>
        <dbReference type="ChEBI" id="CHEBI:30879"/>
        <dbReference type="ChEBI" id="CHEBI:35924"/>
        <dbReference type="ChEBI" id="CHEBI:50058"/>
    </reaction>
</comment>
<keyword evidence="1 9" id="KW-0575">Peroxidase</keyword>
<dbReference type="GO" id="GO:0045454">
    <property type="term" value="P:cell redox homeostasis"/>
    <property type="evidence" value="ECO:0007669"/>
    <property type="project" value="TreeGrafter"/>
</dbReference>
<reference evidence="12" key="1">
    <citation type="submission" date="2020-09" db="EMBL/GenBank/DDBJ databases">
        <authorList>
            <person name="Kikuchi T."/>
        </authorList>
    </citation>
    <scope>NUCLEOTIDE SEQUENCE</scope>
    <source>
        <strain evidence="12">SH1</strain>
    </source>
</reference>
<keyword evidence="2 9" id="KW-0049">Antioxidant</keyword>